<comment type="caution">
    <text evidence="1">The sequence shown here is derived from an EMBL/GenBank/DDBJ whole genome shotgun (WGS) entry which is preliminary data.</text>
</comment>
<dbReference type="InterPro" id="IPR056955">
    <property type="entry name" value="ORC-CDC6-like"/>
</dbReference>
<name>A0AB36EH89_AGRTU</name>
<evidence type="ECO:0000313" key="1">
    <source>
        <dbReference type="EMBL" id="OCJ32660.1"/>
    </source>
</evidence>
<dbReference type="Pfam" id="PF24389">
    <property type="entry name" value="ORC-CDC6-like"/>
    <property type="match status" value="1"/>
</dbReference>
<evidence type="ECO:0008006" key="3">
    <source>
        <dbReference type="Google" id="ProtNLM"/>
    </source>
</evidence>
<gene>
    <name evidence="1" type="ORF">A6U91_20890</name>
</gene>
<dbReference type="AlphaFoldDB" id="A0AB36EH89"/>
<reference evidence="1 2" key="1">
    <citation type="journal article" date="2016" name="PeerJ">
        <title>Gall-ID: tools for genotyping gall-causing phytopathogenic bacteria.</title>
        <authorList>
            <person name="Davis E.W.II."/>
            <person name="Weisberg A.J."/>
            <person name="Tabima J.F."/>
            <person name="Grunwald N.J."/>
            <person name="Chang J.H."/>
        </authorList>
    </citation>
    <scope>NUCLEOTIDE SEQUENCE [LARGE SCALE GENOMIC DNA]</scope>
    <source>
        <strain evidence="1 2">N2/73</strain>
    </source>
</reference>
<accession>A0AB36EH89</accession>
<dbReference type="EMBL" id="LXKT01000029">
    <property type="protein sequence ID" value="OCJ32660.1"/>
    <property type="molecule type" value="Genomic_DNA"/>
</dbReference>
<evidence type="ECO:0000313" key="2">
    <source>
        <dbReference type="Proteomes" id="UP000093451"/>
    </source>
</evidence>
<dbReference type="Proteomes" id="UP000093451">
    <property type="component" value="Unassembled WGS sequence"/>
</dbReference>
<proteinExistence type="predicted"/>
<protein>
    <recommendedName>
        <fullName evidence="3">ATP-binding protein</fullName>
    </recommendedName>
</protein>
<organism evidence="1 2">
    <name type="scientific">Agrobacterium tumefaciens</name>
    <dbReference type="NCBI Taxonomy" id="358"/>
    <lineage>
        <taxon>Bacteria</taxon>
        <taxon>Pseudomonadati</taxon>
        <taxon>Pseudomonadota</taxon>
        <taxon>Alphaproteobacteria</taxon>
        <taxon>Hyphomicrobiales</taxon>
        <taxon>Rhizobiaceae</taxon>
        <taxon>Rhizobium/Agrobacterium group</taxon>
        <taxon>Agrobacterium</taxon>
        <taxon>Agrobacterium tumefaciens complex</taxon>
    </lineage>
</organism>
<sequence length="632" mass="70266">MVQNVFAMRNSELSSPDEEFAQNFAADALQVLPERAFKPGALIIRSAPGGGKTSLLRMFTPGPLEQTTRNQARSPFDEIYRRLEEIGAVGRGEPDILGVYISSNGGYSEIGPPLSKSLAAGLFKALLNARIVLRALRAVARLSDIEYEDQLSLTQLRVESSPSIRDQGQIPIKGSALELRAWAEEIETRCLRYLDTLRTEAGGPDLPAHLGLDAVQWLASAKFVVNDVPVACRPLLMFDDVQRLRPWQREVLYSECMEHRTSLVVWIAEQTKVLDPSGLLSASRHERDHQVVQLERAWAERIGKFQQFAMAIADRRLRQAGIELQFDAVLSSTPVDRESLPELEEAIAALKDHLLEGAASAPKYEAWVNAVLEADIADPFRLAIELGKTRILIARDRRKHSLDFDNLVGPDPVPSGVPQAAERMLTRDFGLPYYYGVERIARLASFNIEEFLQIGATLFETIYGSRVVKGNTSSAVSASSQHEVLKKLAGRRFKELSRGVRHGELAQRLIETIGLMAREKTYSPTAPYAPGVTGFGLTPEDRLQLGKAVSDGSSSVYHELAQVITACVSQNILEMRETRQGGRSFTVFYLNRVLCAHFDLVYHYGGWQRIPLATLIRWTNGQGRASDFSKLL</sequence>